<evidence type="ECO:0000259" key="6">
    <source>
        <dbReference type="Pfam" id="PF04376"/>
    </source>
</evidence>
<keyword evidence="2 5" id="KW-0808">Transferase</keyword>
<dbReference type="EC" id="2.3.2.8" evidence="5"/>
<comment type="catalytic activity">
    <reaction evidence="5">
        <text>an N-terminal L-alpha-aminoacyl-[protein] + L-arginyl-tRNA(Arg) = an N-terminal L-arginyl-L-aminoacyl-[protein] + tRNA(Arg) + H(+)</text>
        <dbReference type="Rhea" id="RHEA:10208"/>
        <dbReference type="Rhea" id="RHEA-COMP:9658"/>
        <dbReference type="Rhea" id="RHEA-COMP:9673"/>
        <dbReference type="Rhea" id="RHEA-COMP:10636"/>
        <dbReference type="Rhea" id="RHEA-COMP:10638"/>
        <dbReference type="ChEBI" id="CHEBI:15378"/>
        <dbReference type="ChEBI" id="CHEBI:78442"/>
        <dbReference type="ChEBI" id="CHEBI:78513"/>
        <dbReference type="ChEBI" id="CHEBI:78597"/>
        <dbReference type="ChEBI" id="CHEBI:83562"/>
        <dbReference type="EC" id="2.3.2.8"/>
    </reaction>
</comment>
<dbReference type="InterPro" id="IPR017137">
    <property type="entry name" value="Arg-tRNA-P_Trfase_1_euk"/>
</dbReference>
<evidence type="ECO:0000259" key="7">
    <source>
        <dbReference type="Pfam" id="PF04377"/>
    </source>
</evidence>
<comment type="function">
    <text evidence="5">Involved in the post-translational conjugation of arginine to the N-terminal aspartate or glutamate of a protein. This arginylation is required for degradation of the protein via the ubiquitin pathway.</text>
</comment>
<protein>
    <recommendedName>
        <fullName evidence="5">Arginyl-tRNA--protein transferase</fullName>
        <ecNumber evidence="5">2.3.2.8</ecNumber>
    </recommendedName>
</protein>
<dbReference type="PANTHER" id="PTHR21367">
    <property type="entry name" value="ARGININE-TRNA-PROTEIN TRANSFERASE 1"/>
    <property type="match status" value="1"/>
</dbReference>
<evidence type="ECO:0000256" key="2">
    <source>
        <dbReference type="ARBA" id="ARBA00022679"/>
    </source>
</evidence>
<evidence type="ECO:0000256" key="5">
    <source>
        <dbReference type="PIRNR" id="PIRNR037207"/>
    </source>
</evidence>
<keyword evidence="3 5" id="KW-0833">Ubl conjugation pathway</keyword>
<proteinExistence type="inferred from homology"/>
<dbReference type="InterPro" id="IPR016181">
    <property type="entry name" value="Acyl_CoA_acyltransferase"/>
</dbReference>
<evidence type="ECO:0000256" key="4">
    <source>
        <dbReference type="ARBA" id="ARBA00023315"/>
    </source>
</evidence>
<dbReference type="SUPFAM" id="SSF55729">
    <property type="entry name" value="Acyl-CoA N-acyltransferases (Nat)"/>
    <property type="match status" value="1"/>
</dbReference>
<sequence length="619" mass="70110">MASSSSNTPKESVVVDCGRRRTSCGYCRSSRHNSISHGMWAHSLTVDDYQDLLDRGWRRSGCFLYKPEMERTCCPSYTIRLKAGEFVPSKEQLRVSRRMQRFLDGTLDVKKVDAFEDPYTSTKSENSSQPISEESLAVGLEEEDDVEKSLHCLSNQIDNVIHMLVEKGEFPSDIQLPKASVKKVSQGKRKLLVNGSEDLLYSSNIAFQIVASVKRALSCDKVGNDSKPSRVCEKENESSPKVIAEKLVASLDPAVKSYGLSIRACNGHINFYASNKQVSLSESVENPPVPKKSRTKHDAGRICVPGPQHRQVKRRKLEMRLNRSSFDPEEFALYRRYQLKVHNDKPQNVTENSYRRFLVDTPFIQVSPTGDSTVPPCGFGSFHQQYLIDGQLVAVGVIDILPKCLSSKYLFWDPDFAFLSLGKYSALQEIGWVKEKQVHCPSLQYYYLGYYIHSCNKMRYKAAYRPSELLCPLQYKWVQFDIARPLLDRKPYVVLSDSSILQNGGSSLPQITDDGMGREFDDGGEDANDVPMLDDEEMVECESECSDDEPDLECSDPEIGDVSKVLLGIEGSHVKYKDLRIVFGPQQRSYLEPQLRRYRKVVGPVLSERMVYSLGEYEC</sequence>
<dbReference type="Pfam" id="PF04377">
    <property type="entry name" value="ATE_C"/>
    <property type="match status" value="1"/>
</dbReference>
<dbReference type="PANTHER" id="PTHR21367:SF1">
    <property type="entry name" value="ARGINYL-TRNA--PROTEIN TRANSFERASE 1"/>
    <property type="match status" value="1"/>
</dbReference>
<comment type="caution">
    <text evidence="8">The sequence shown here is derived from an EMBL/GenBank/DDBJ whole genome shotgun (WGS) entry which is preliminary data.</text>
</comment>
<dbReference type="InterPro" id="IPR007472">
    <property type="entry name" value="N-end_Aminoacyl_Trfase_C"/>
</dbReference>
<evidence type="ECO:0000313" key="8">
    <source>
        <dbReference type="EMBL" id="KAK7387450.1"/>
    </source>
</evidence>
<organism evidence="8 9">
    <name type="scientific">Psophocarpus tetragonolobus</name>
    <name type="common">Winged bean</name>
    <name type="synonym">Dolichos tetragonolobus</name>
    <dbReference type="NCBI Taxonomy" id="3891"/>
    <lineage>
        <taxon>Eukaryota</taxon>
        <taxon>Viridiplantae</taxon>
        <taxon>Streptophyta</taxon>
        <taxon>Embryophyta</taxon>
        <taxon>Tracheophyta</taxon>
        <taxon>Spermatophyta</taxon>
        <taxon>Magnoliopsida</taxon>
        <taxon>eudicotyledons</taxon>
        <taxon>Gunneridae</taxon>
        <taxon>Pentapetalae</taxon>
        <taxon>rosids</taxon>
        <taxon>fabids</taxon>
        <taxon>Fabales</taxon>
        <taxon>Fabaceae</taxon>
        <taxon>Papilionoideae</taxon>
        <taxon>50 kb inversion clade</taxon>
        <taxon>NPAAA clade</taxon>
        <taxon>indigoferoid/millettioid clade</taxon>
        <taxon>Phaseoleae</taxon>
        <taxon>Psophocarpus</taxon>
    </lineage>
</organism>
<reference evidence="8 9" key="1">
    <citation type="submission" date="2024-01" db="EMBL/GenBank/DDBJ databases">
        <title>The genomes of 5 underutilized Papilionoideae crops provide insights into root nodulation and disease resistanc.</title>
        <authorList>
            <person name="Jiang F."/>
        </authorList>
    </citation>
    <scope>NUCLEOTIDE SEQUENCE [LARGE SCALE GENOMIC DNA]</scope>
    <source>
        <strain evidence="8">DUOXIRENSHENG_FW03</strain>
        <tissue evidence="8">Leaves</tissue>
    </source>
</reference>
<dbReference type="GO" id="GO:0004057">
    <property type="term" value="F:arginyl-tRNA--protein transferase activity"/>
    <property type="evidence" value="ECO:0007669"/>
    <property type="project" value="UniProtKB-EC"/>
</dbReference>
<evidence type="ECO:0000256" key="1">
    <source>
        <dbReference type="ARBA" id="ARBA00009991"/>
    </source>
</evidence>
<dbReference type="GO" id="GO:0005737">
    <property type="term" value="C:cytoplasm"/>
    <property type="evidence" value="ECO:0007669"/>
    <property type="project" value="TreeGrafter"/>
</dbReference>
<dbReference type="PIRSF" id="PIRSF037207">
    <property type="entry name" value="ATE1_euk"/>
    <property type="match status" value="1"/>
</dbReference>
<evidence type="ECO:0000256" key="3">
    <source>
        <dbReference type="ARBA" id="ARBA00022786"/>
    </source>
</evidence>
<feature type="domain" description="N-end rule aminoacyl transferase C-terminal" evidence="7">
    <location>
        <begin position="329"/>
        <end position="471"/>
    </location>
</feature>
<gene>
    <name evidence="8" type="ORF">VNO78_28265</name>
</gene>
<dbReference type="AlphaFoldDB" id="A0AAN9XBG7"/>
<dbReference type="InterPro" id="IPR007471">
    <property type="entry name" value="N-end_Aminoacyl_Trfase_N"/>
</dbReference>
<accession>A0AAN9XBG7</accession>
<feature type="domain" description="N-end aminoacyl transferase N-terminal" evidence="6">
    <location>
        <begin position="23"/>
        <end position="92"/>
    </location>
</feature>
<evidence type="ECO:0000313" key="9">
    <source>
        <dbReference type="Proteomes" id="UP001386955"/>
    </source>
</evidence>
<comment type="similarity">
    <text evidence="1 5">Belongs to the R-transferase family.</text>
</comment>
<dbReference type="EMBL" id="JAYMYS010000007">
    <property type="protein sequence ID" value="KAK7387450.1"/>
    <property type="molecule type" value="Genomic_DNA"/>
</dbReference>
<keyword evidence="9" id="KW-1185">Reference proteome</keyword>
<dbReference type="Proteomes" id="UP001386955">
    <property type="component" value="Unassembled WGS sequence"/>
</dbReference>
<dbReference type="InterPro" id="IPR030700">
    <property type="entry name" value="N-end_Aminoacyl_Trfase"/>
</dbReference>
<name>A0AAN9XBG7_PSOTE</name>
<dbReference type="Pfam" id="PF04376">
    <property type="entry name" value="ATE_N"/>
    <property type="match status" value="1"/>
</dbReference>
<keyword evidence="4 5" id="KW-0012">Acyltransferase</keyword>